<dbReference type="AlphaFoldDB" id="A0A1H9P8R0"/>
<dbReference type="InterPro" id="IPR001347">
    <property type="entry name" value="SIS_dom"/>
</dbReference>
<evidence type="ECO:0000259" key="4">
    <source>
        <dbReference type="PROSITE" id="PS51071"/>
    </source>
</evidence>
<evidence type="ECO:0000313" key="7">
    <source>
        <dbReference type="Proteomes" id="UP000198556"/>
    </source>
</evidence>
<dbReference type="InterPro" id="IPR046348">
    <property type="entry name" value="SIS_dom_sf"/>
</dbReference>
<evidence type="ECO:0000259" key="5">
    <source>
        <dbReference type="PROSITE" id="PS51464"/>
    </source>
</evidence>
<keyword evidence="2" id="KW-0238">DNA-binding</keyword>
<feature type="domain" description="HTH rpiR-type" evidence="4">
    <location>
        <begin position="3"/>
        <end position="79"/>
    </location>
</feature>
<dbReference type="InterPro" id="IPR000281">
    <property type="entry name" value="HTH_RpiR"/>
</dbReference>
<dbReference type="Gene3D" id="1.10.10.10">
    <property type="entry name" value="Winged helix-like DNA-binding domain superfamily/Winged helix DNA-binding domain"/>
    <property type="match status" value="1"/>
</dbReference>
<dbReference type="PANTHER" id="PTHR30514:SF21">
    <property type="entry name" value="RPIR-FAMILY TRANSCRIPTIONAL REGULATOR"/>
    <property type="match status" value="1"/>
</dbReference>
<dbReference type="InterPro" id="IPR035472">
    <property type="entry name" value="RpiR-like_SIS"/>
</dbReference>
<dbReference type="Gene3D" id="3.40.50.10490">
    <property type="entry name" value="Glucose-6-phosphate isomerase like protein, domain 1"/>
    <property type="match status" value="1"/>
</dbReference>
<dbReference type="Proteomes" id="UP000198556">
    <property type="component" value="Unassembled WGS sequence"/>
</dbReference>
<dbReference type="Pfam" id="PF01380">
    <property type="entry name" value="SIS"/>
    <property type="match status" value="1"/>
</dbReference>
<protein>
    <submittedName>
        <fullName evidence="6">Transcriptional regulator, RpiR family</fullName>
    </submittedName>
</protein>
<dbReference type="GO" id="GO:0003700">
    <property type="term" value="F:DNA-binding transcription factor activity"/>
    <property type="evidence" value="ECO:0007669"/>
    <property type="project" value="InterPro"/>
</dbReference>
<proteinExistence type="predicted"/>
<feature type="domain" description="SIS" evidence="5">
    <location>
        <begin position="99"/>
        <end position="239"/>
    </location>
</feature>
<dbReference type="PROSITE" id="PS51071">
    <property type="entry name" value="HTH_RPIR"/>
    <property type="match status" value="1"/>
</dbReference>
<dbReference type="OrthoDB" id="6590756at2"/>
<organism evidence="6 7">
    <name type="scientific">Granulicatella balaenopterae</name>
    <dbReference type="NCBI Taxonomy" id="137733"/>
    <lineage>
        <taxon>Bacteria</taxon>
        <taxon>Bacillati</taxon>
        <taxon>Bacillota</taxon>
        <taxon>Bacilli</taxon>
        <taxon>Lactobacillales</taxon>
        <taxon>Carnobacteriaceae</taxon>
        <taxon>Granulicatella</taxon>
    </lineage>
</organism>
<dbReference type="InterPro" id="IPR047640">
    <property type="entry name" value="RpiR-like"/>
</dbReference>
<reference evidence="6 7" key="1">
    <citation type="submission" date="2016-10" db="EMBL/GenBank/DDBJ databases">
        <authorList>
            <person name="de Groot N.N."/>
        </authorList>
    </citation>
    <scope>NUCLEOTIDE SEQUENCE [LARGE SCALE GENOMIC DNA]</scope>
    <source>
        <strain evidence="6 7">DSM 15827</strain>
    </source>
</reference>
<dbReference type="InterPro" id="IPR036388">
    <property type="entry name" value="WH-like_DNA-bd_sf"/>
</dbReference>
<keyword evidence="1" id="KW-0805">Transcription regulation</keyword>
<dbReference type="GO" id="GO:1901135">
    <property type="term" value="P:carbohydrate derivative metabolic process"/>
    <property type="evidence" value="ECO:0007669"/>
    <property type="project" value="InterPro"/>
</dbReference>
<dbReference type="STRING" id="137733.SAMN05421767_1525"/>
<evidence type="ECO:0000256" key="3">
    <source>
        <dbReference type="ARBA" id="ARBA00023163"/>
    </source>
</evidence>
<dbReference type="RefSeq" id="WP_089747899.1">
    <property type="nucleotide sequence ID" value="NZ_FOGF01000052.1"/>
</dbReference>
<sequence>MTKIYYINQLFPHSKFKPGDEEIVEKILTMIQDKEDLDIRNIATMNETSASSISRLAKRAGCRNFKEFLFVLSERISKQDDPAVESLPYVTANKDWDEIDDYFREAFSDRKIYLYGEGFCQFLVNYTYRKLLYKNVYSINLDGVNIDLVSDETPHDLIIFSQSGENKNGLAKIKECHRLGGHVISITASPKSRFTKESDLSFVVDSGVRTLDQENQTLNYFYGNCLNLIEYLINKYTQKADKK</sequence>
<keyword evidence="3" id="KW-0804">Transcription</keyword>
<evidence type="ECO:0000256" key="2">
    <source>
        <dbReference type="ARBA" id="ARBA00023125"/>
    </source>
</evidence>
<dbReference type="GO" id="GO:0003677">
    <property type="term" value="F:DNA binding"/>
    <property type="evidence" value="ECO:0007669"/>
    <property type="project" value="UniProtKB-KW"/>
</dbReference>
<accession>A0A1H9P8R0</accession>
<dbReference type="PROSITE" id="PS51464">
    <property type="entry name" value="SIS"/>
    <property type="match status" value="1"/>
</dbReference>
<dbReference type="SUPFAM" id="SSF46689">
    <property type="entry name" value="Homeodomain-like"/>
    <property type="match status" value="1"/>
</dbReference>
<dbReference type="GO" id="GO:0097367">
    <property type="term" value="F:carbohydrate derivative binding"/>
    <property type="evidence" value="ECO:0007669"/>
    <property type="project" value="InterPro"/>
</dbReference>
<evidence type="ECO:0000256" key="1">
    <source>
        <dbReference type="ARBA" id="ARBA00023015"/>
    </source>
</evidence>
<dbReference type="SUPFAM" id="SSF53697">
    <property type="entry name" value="SIS domain"/>
    <property type="match status" value="1"/>
</dbReference>
<gene>
    <name evidence="6" type="ORF">SAMN05421767_1525</name>
</gene>
<dbReference type="EMBL" id="FOGF01000052">
    <property type="protein sequence ID" value="SER44582.1"/>
    <property type="molecule type" value="Genomic_DNA"/>
</dbReference>
<dbReference type="InterPro" id="IPR009057">
    <property type="entry name" value="Homeodomain-like_sf"/>
</dbReference>
<dbReference type="CDD" id="cd05013">
    <property type="entry name" value="SIS_RpiR"/>
    <property type="match status" value="1"/>
</dbReference>
<keyword evidence="7" id="KW-1185">Reference proteome</keyword>
<evidence type="ECO:0000313" key="6">
    <source>
        <dbReference type="EMBL" id="SER44582.1"/>
    </source>
</evidence>
<dbReference type="PANTHER" id="PTHR30514">
    <property type="entry name" value="GLUCOKINASE"/>
    <property type="match status" value="1"/>
</dbReference>
<name>A0A1H9P8R0_9LACT</name>